<dbReference type="AlphaFoldDB" id="Q6IL93"/>
<protein>
    <submittedName>
        <fullName evidence="1">HDC10028</fullName>
    </submittedName>
</protein>
<name>Q6IL93_DROME</name>
<dbReference type="EMBL" id="BK002123">
    <property type="protein sequence ID" value="DAA02968.1"/>
    <property type="molecule type" value="Genomic_DNA"/>
</dbReference>
<organism evidence="1">
    <name type="scientific">Drosophila melanogaster</name>
    <name type="common">Fruit fly</name>
    <dbReference type="NCBI Taxonomy" id="7227"/>
    <lineage>
        <taxon>Eukaryota</taxon>
        <taxon>Metazoa</taxon>
        <taxon>Ecdysozoa</taxon>
        <taxon>Arthropoda</taxon>
        <taxon>Hexapoda</taxon>
        <taxon>Insecta</taxon>
        <taxon>Pterygota</taxon>
        <taxon>Neoptera</taxon>
        <taxon>Endopterygota</taxon>
        <taxon>Diptera</taxon>
        <taxon>Brachycera</taxon>
        <taxon>Muscomorpha</taxon>
        <taxon>Ephydroidea</taxon>
        <taxon>Drosophilidae</taxon>
        <taxon>Drosophila</taxon>
        <taxon>Sophophora</taxon>
    </lineage>
</organism>
<proteinExistence type="predicted"/>
<gene>
    <name evidence="1" type="ORF">HDC10028</name>
</gene>
<sequence length="59" mass="6466">MDGPGADLDQDENGVVRPIPHTFTPLLISWHSTSVEEWAVEPQILANMVGKEPSQNTLP</sequence>
<accession>Q6IL93</accession>
<reference evidence="1" key="1">
    <citation type="journal article" date="2003" name="Genome Biol.">
        <title>An integrated gene annotation and transcriptional profiling approach towards the full gene content of the Drosophila genome.</title>
        <authorList>
            <person name="Hild M."/>
            <person name="Beckmann B."/>
            <person name="Haas S.A."/>
            <person name="Koch B."/>
            <person name="Solovyev V."/>
            <person name="Busold C."/>
            <person name="Fellenberg K."/>
            <person name="Boutros M."/>
            <person name="Vingron M."/>
            <person name="Sauer F."/>
            <person name="Hoheisel J.D."/>
            <person name="Paro R."/>
        </authorList>
    </citation>
    <scope>NUCLEOTIDE SEQUENCE</scope>
</reference>
<evidence type="ECO:0000313" key="1">
    <source>
        <dbReference type="EMBL" id="DAA02968.1"/>
    </source>
</evidence>